<gene>
    <name evidence="3" type="ORF">TCIL3000_5_1730</name>
</gene>
<feature type="region of interest" description="Disordered" evidence="2">
    <location>
        <begin position="502"/>
        <end position="526"/>
    </location>
</feature>
<feature type="region of interest" description="Disordered" evidence="2">
    <location>
        <begin position="75"/>
        <end position="109"/>
    </location>
</feature>
<evidence type="ECO:0000313" key="3">
    <source>
        <dbReference type="EMBL" id="CCC90470.1"/>
    </source>
</evidence>
<evidence type="ECO:0000256" key="1">
    <source>
        <dbReference type="SAM" id="Coils"/>
    </source>
</evidence>
<keyword evidence="1" id="KW-0175">Coiled coil</keyword>
<organism evidence="3">
    <name type="scientific">Trypanosoma congolense (strain IL3000)</name>
    <dbReference type="NCBI Taxonomy" id="1068625"/>
    <lineage>
        <taxon>Eukaryota</taxon>
        <taxon>Discoba</taxon>
        <taxon>Euglenozoa</taxon>
        <taxon>Kinetoplastea</taxon>
        <taxon>Metakinetoplastina</taxon>
        <taxon>Trypanosomatida</taxon>
        <taxon>Trypanosomatidae</taxon>
        <taxon>Trypanosoma</taxon>
        <taxon>Nannomonas</taxon>
    </lineage>
</organism>
<dbReference type="PANTHER" id="PTHR31935">
    <property type="entry name" value="COILED-COIL DOMAIN-CONTAINING PROTEIN 13"/>
    <property type="match status" value="1"/>
</dbReference>
<dbReference type="PANTHER" id="PTHR31935:SF1">
    <property type="entry name" value="COILED-COIL DOMAIN-CONTAINING PROTEIN 13"/>
    <property type="match status" value="1"/>
</dbReference>
<dbReference type="VEuPathDB" id="TriTrypDB:TcIL3000_5_1730"/>
<evidence type="ECO:0000256" key="2">
    <source>
        <dbReference type="SAM" id="MobiDB-lite"/>
    </source>
</evidence>
<feature type="coiled-coil region" evidence="1">
    <location>
        <begin position="248"/>
        <end position="327"/>
    </location>
</feature>
<feature type="compositionally biased region" description="Polar residues" evidence="2">
    <location>
        <begin position="199"/>
        <end position="208"/>
    </location>
</feature>
<evidence type="ECO:0008006" key="4">
    <source>
        <dbReference type="Google" id="ProtNLM"/>
    </source>
</evidence>
<accession>G0UMR2</accession>
<name>G0UMR2_TRYCI</name>
<reference evidence="3" key="1">
    <citation type="journal article" date="2012" name="Proc. Natl. Acad. Sci. U.S.A.">
        <title>Antigenic diversity is generated by distinct evolutionary mechanisms in African trypanosome species.</title>
        <authorList>
            <person name="Jackson A.P."/>
            <person name="Berry A."/>
            <person name="Aslett M."/>
            <person name="Allison H.C."/>
            <person name="Burton P."/>
            <person name="Vavrova-Anderson J."/>
            <person name="Brown R."/>
            <person name="Browne H."/>
            <person name="Corton N."/>
            <person name="Hauser H."/>
            <person name="Gamble J."/>
            <person name="Gilderthorp R."/>
            <person name="Marcello L."/>
            <person name="McQuillan J."/>
            <person name="Otto T.D."/>
            <person name="Quail M.A."/>
            <person name="Sanders M.J."/>
            <person name="van Tonder A."/>
            <person name="Ginger M.L."/>
            <person name="Field M.C."/>
            <person name="Barry J.D."/>
            <person name="Hertz-Fowler C."/>
            <person name="Berriman M."/>
        </authorList>
    </citation>
    <scope>NUCLEOTIDE SEQUENCE</scope>
    <source>
        <strain evidence="3">IL3000</strain>
    </source>
</reference>
<proteinExistence type="predicted"/>
<dbReference type="InterPro" id="IPR038929">
    <property type="entry name" value="CCDC13"/>
</dbReference>
<dbReference type="EMBL" id="HE575318">
    <property type="protein sequence ID" value="CCC90470.1"/>
    <property type="molecule type" value="Genomic_DNA"/>
</dbReference>
<feature type="compositionally biased region" description="Basic and acidic residues" evidence="2">
    <location>
        <begin position="504"/>
        <end position="526"/>
    </location>
</feature>
<feature type="region of interest" description="Disordered" evidence="2">
    <location>
        <begin position="194"/>
        <end position="227"/>
    </location>
</feature>
<sequence>MSTGTSCGDSRGGDPIMDEIAELRVLLENDSLTGGILEGKYLNQLRRARQLSVQLESERTRGRQLEEQLRALKTELQKNGAQSSDEGSKEARRRPAARGTTSEADEEQQNLTNLRERLDRAFVQLSDAKVQLEEQKKEAQRLRKIVQQEVGGSPQDIEALLKAAPGGTGGWRGRAQQIVLLKSKVKELERAVAAAGESGRTSSQSNTARGGASSISADTATASTQCRDMDDIARERVVDMQSRRLMQTRELQEELTRRTAELESMKQRLSASQSRHTILENDNRQLRENLQVVLQKTENDNDLIDAYREEIAELQHTKLELHEAKAELGRWEKWCSSINAQNPRGSVNPGSLNRSNANGSQDALRCADDGNGEIDVNTAVALAGADTAIELNRLRLENLELKTTLMRNGHCTGESGLVEGKEDRARDDMALLIHWLKSFVSSGSAEGGDASSASAGVVWQERVAEVLRRSHAAVVFSEKQQQGRDAKLSKCYETIQQLQAELNGLRDGKPRKGTKTKQDHNDDKVSGNDFSAIDDILVQENASLKHRIRVMQELSDKERAAYESLRHELTPAVSNDAVTIASYQKLKHEYDELRNAFNALQAERLSAGTS</sequence>
<feature type="compositionally biased region" description="Low complexity" evidence="2">
    <location>
        <begin position="212"/>
        <end position="224"/>
    </location>
</feature>
<dbReference type="AlphaFoldDB" id="G0UMR2"/>
<protein>
    <recommendedName>
        <fullName evidence="4">Coiled-coil domain-containing protein 13</fullName>
    </recommendedName>
</protein>